<gene>
    <name evidence="6" type="primary">nusB</name>
    <name evidence="8" type="ORF">CKO13_03080</name>
</gene>
<evidence type="ECO:0000256" key="4">
    <source>
        <dbReference type="ARBA" id="ARBA00023015"/>
    </source>
</evidence>
<comment type="similarity">
    <text evidence="1 6">Belongs to the NusB family.</text>
</comment>
<dbReference type="NCBIfam" id="TIGR01951">
    <property type="entry name" value="nusB"/>
    <property type="match status" value="1"/>
</dbReference>
<keyword evidence="9" id="KW-1185">Reference proteome</keyword>
<dbReference type="RefSeq" id="WP_200256704.1">
    <property type="nucleotide sequence ID" value="NZ_NRSH01000019.1"/>
</dbReference>
<dbReference type="SUPFAM" id="SSF48013">
    <property type="entry name" value="NusB-like"/>
    <property type="match status" value="1"/>
</dbReference>
<comment type="caution">
    <text evidence="8">The sequence shown here is derived from an EMBL/GenBank/DDBJ whole genome shotgun (WGS) entry which is preliminary data.</text>
</comment>
<dbReference type="Gene3D" id="1.10.940.10">
    <property type="entry name" value="NusB-like"/>
    <property type="match status" value="1"/>
</dbReference>
<evidence type="ECO:0000313" key="9">
    <source>
        <dbReference type="Proteomes" id="UP000738126"/>
    </source>
</evidence>
<dbReference type="PANTHER" id="PTHR11078">
    <property type="entry name" value="N UTILIZATION SUBSTANCE PROTEIN B-RELATED"/>
    <property type="match status" value="1"/>
</dbReference>
<dbReference type="InterPro" id="IPR035926">
    <property type="entry name" value="NusB-like_sf"/>
</dbReference>
<evidence type="ECO:0000256" key="1">
    <source>
        <dbReference type="ARBA" id="ARBA00005952"/>
    </source>
</evidence>
<dbReference type="InterPro" id="IPR006027">
    <property type="entry name" value="NusB_RsmB_TIM44"/>
</dbReference>
<evidence type="ECO:0000256" key="3">
    <source>
        <dbReference type="ARBA" id="ARBA00022884"/>
    </source>
</evidence>
<reference evidence="8 9" key="1">
    <citation type="journal article" date="2020" name="Microorganisms">
        <title>Osmotic Adaptation and Compatible Solute Biosynthesis of Phototrophic Bacteria as Revealed from Genome Analyses.</title>
        <authorList>
            <person name="Imhoff J.F."/>
            <person name="Rahn T."/>
            <person name="Kunzel S."/>
            <person name="Keller A."/>
            <person name="Neulinger S.C."/>
        </authorList>
    </citation>
    <scope>NUCLEOTIDE SEQUENCE [LARGE SCALE GENOMIC DNA]</scope>
    <source>
        <strain evidence="8 9">DSM 15116</strain>
    </source>
</reference>
<dbReference type="EMBL" id="NRSH01000019">
    <property type="protein sequence ID" value="MBK1726018.1"/>
    <property type="molecule type" value="Genomic_DNA"/>
</dbReference>
<evidence type="ECO:0000256" key="5">
    <source>
        <dbReference type="ARBA" id="ARBA00023163"/>
    </source>
</evidence>
<accession>A0ABS1E2U0</accession>
<keyword evidence="4 6" id="KW-0805">Transcription regulation</keyword>
<keyword evidence="2 6" id="KW-0889">Transcription antitermination</keyword>
<dbReference type="Pfam" id="PF01029">
    <property type="entry name" value="NusB"/>
    <property type="match status" value="1"/>
</dbReference>
<evidence type="ECO:0000256" key="2">
    <source>
        <dbReference type="ARBA" id="ARBA00022814"/>
    </source>
</evidence>
<proteinExistence type="inferred from homology"/>
<feature type="domain" description="NusB/RsmB/TIM44" evidence="7">
    <location>
        <begin position="12"/>
        <end position="133"/>
    </location>
</feature>
<comment type="function">
    <text evidence="6">Involved in transcription antitermination. Required for transcription of ribosomal RNA (rRNA) genes. Binds specifically to the boxA antiterminator sequence of the ribosomal RNA (rrn) operons.</text>
</comment>
<evidence type="ECO:0000313" key="8">
    <source>
        <dbReference type="EMBL" id="MBK1726018.1"/>
    </source>
</evidence>
<dbReference type="InterPro" id="IPR011605">
    <property type="entry name" value="NusB_fam"/>
</dbReference>
<organism evidence="8 9">
    <name type="scientific">Halorhodospira neutriphila</name>
    <dbReference type="NCBI Taxonomy" id="168379"/>
    <lineage>
        <taxon>Bacteria</taxon>
        <taxon>Pseudomonadati</taxon>
        <taxon>Pseudomonadota</taxon>
        <taxon>Gammaproteobacteria</taxon>
        <taxon>Chromatiales</taxon>
        <taxon>Ectothiorhodospiraceae</taxon>
        <taxon>Halorhodospira</taxon>
    </lineage>
</organism>
<sequence>MARGYKDRRRSRARGKLVQALYQHLVTGQEPGEIERQFLAAGLGDVDVAYFRELIYAVAAAAEPLDARLERLLDRPLVQLDPVERAILRLGAYELSERLDVPYRVVIHEAVDLARRFGAEQSHRYINGVLDRLVGEIELRAGERGPSKERQD</sequence>
<name>A0ABS1E2U0_9GAMM</name>
<dbReference type="HAMAP" id="MF_00073">
    <property type="entry name" value="NusB"/>
    <property type="match status" value="1"/>
</dbReference>
<keyword evidence="5 6" id="KW-0804">Transcription</keyword>
<dbReference type="Proteomes" id="UP000738126">
    <property type="component" value="Unassembled WGS sequence"/>
</dbReference>
<dbReference type="PANTHER" id="PTHR11078:SF3">
    <property type="entry name" value="ANTITERMINATION NUSB DOMAIN-CONTAINING PROTEIN"/>
    <property type="match status" value="1"/>
</dbReference>
<evidence type="ECO:0000256" key="6">
    <source>
        <dbReference type="HAMAP-Rule" id="MF_00073"/>
    </source>
</evidence>
<evidence type="ECO:0000259" key="7">
    <source>
        <dbReference type="Pfam" id="PF01029"/>
    </source>
</evidence>
<protein>
    <recommendedName>
        <fullName evidence="6">Transcription antitermination protein NusB</fullName>
    </recommendedName>
    <alternativeName>
        <fullName evidence="6">Antitermination factor NusB</fullName>
    </alternativeName>
</protein>
<keyword evidence="3 6" id="KW-0694">RNA-binding</keyword>